<reference evidence="2" key="1">
    <citation type="submission" date="2018-05" db="EMBL/GenBank/DDBJ databases">
        <authorList>
            <person name="Lanie J.A."/>
            <person name="Ng W.-L."/>
            <person name="Kazmierczak K.M."/>
            <person name="Andrzejewski T.M."/>
            <person name="Davidsen T.M."/>
            <person name="Wayne K.J."/>
            <person name="Tettelin H."/>
            <person name="Glass J.I."/>
            <person name="Rusch D."/>
            <person name="Podicherti R."/>
            <person name="Tsui H.-C.T."/>
            <person name="Winkler M.E."/>
        </authorList>
    </citation>
    <scope>NUCLEOTIDE SEQUENCE</scope>
</reference>
<dbReference type="SUPFAM" id="SSF82693">
    <property type="entry name" value="Multidrug efflux transporter AcrB pore domain, PN1, PN2, PC1 and PC2 subdomains"/>
    <property type="match status" value="1"/>
</dbReference>
<dbReference type="Gene3D" id="3.30.70.1430">
    <property type="entry name" value="Multidrug efflux transporter AcrB pore domain"/>
    <property type="match status" value="1"/>
</dbReference>
<dbReference type="PANTHER" id="PTHR32063:SF14">
    <property type="entry name" value="BLL4319 PROTEIN"/>
    <property type="match status" value="1"/>
</dbReference>
<evidence type="ECO:0008006" key="3">
    <source>
        <dbReference type="Google" id="ProtNLM"/>
    </source>
</evidence>
<dbReference type="InterPro" id="IPR001036">
    <property type="entry name" value="Acrflvin-R"/>
</dbReference>
<dbReference type="GO" id="GO:0005886">
    <property type="term" value="C:plasma membrane"/>
    <property type="evidence" value="ECO:0007669"/>
    <property type="project" value="TreeGrafter"/>
</dbReference>
<organism evidence="2">
    <name type="scientific">marine metagenome</name>
    <dbReference type="NCBI Taxonomy" id="408172"/>
    <lineage>
        <taxon>unclassified sequences</taxon>
        <taxon>metagenomes</taxon>
        <taxon>ecological metagenomes</taxon>
    </lineage>
</organism>
<protein>
    <recommendedName>
        <fullName evidence="3">Acriflavin resistance protein</fullName>
    </recommendedName>
</protein>
<dbReference type="EMBL" id="UINC01126827">
    <property type="protein sequence ID" value="SVD05556.1"/>
    <property type="molecule type" value="Genomic_DNA"/>
</dbReference>
<sequence length="159" mass="17256">VKLIDSAIHRPVSAIVGVLLVALFGIIALVRIPVQLTPDVDRPIVTVTTFWAGASPEEIEQEIIQRQEERLKSVEGLDKMTSESADSRGVINLEFSVGQDPDALLLKVANKLDQVTGYPTDADKPVLASGSGGNTSAITWLILNPLPERRGDIDIETYR</sequence>
<feature type="non-terminal residue" evidence="2">
    <location>
        <position position="159"/>
    </location>
</feature>
<evidence type="ECO:0000313" key="2">
    <source>
        <dbReference type="EMBL" id="SVD05556.1"/>
    </source>
</evidence>
<feature type="transmembrane region" description="Helical" evidence="1">
    <location>
        <begin position="12"/>
        <end position="34"/>
    </location>
</feature>
<dbReference type="GO" id="GO:0042910">
    <property type="term" value="F:xenobiotic transmembrane transporter activity"/>
    <property type="evidence" value="ECO:0007669"/>
    <property type="project" value="TreeGrafter"/>
</dbReference>
<evidence type="ECO:0000256" key="1">
    <source>
        <dbReference type="SAM" id="Phobius"/>
    </source>
</evidence>
<keyword evidence="1" id="KW-1133">Transmembrane helix</keyword>
<keyword evidence="1" id="KW-0472">Membrane</keyword>
<proteinExistence type="predicted"/>
<gene>
    <name evidence="2" type="ORF">METZ01_LOCUS358410</name>
</gene>
<dbReference type="PRINTS" id="PR00702">
    <property type="entry name" value="ACRIFLAVINRP"/>
</dbReference>
<accession>A0A382S6M6</accession>
<dbReference type="PANTHER" id="PTHR32063">
    <property type="match status" value="1"/>
</dbReference>
<feature type="non-terminal residue" evidence="2">
    <location>
        <position position="1"/>
    </location>
</feature>
<dbReference type="Gene3D" id="1.20.1640.10">
    <property type="entry name" value="Multidrug efflux transporter AcrB transmembrane domain"/>
    <property type="match status" value="1"/>
</dbReference>
<keyword evidence="1" id="KW-0812">Transmembrane</keyword>
<name>A0A382S6M6_9ZZZZ</name>
<dbReference type="Pfam" id="PF00873">
    <property type="entry name" value="ACR_tran"/>
    <property type="match status" value="1"/>
</dbReference>
<dbReference type="AlphaFoldDB" id="A0A382S6M6"/>